<evidence type="ECO:0000313" key="1">
    <source>
        <dbReference type="EMBL" id="VAX33198.1"/>
    </source>
</evidence>
<proteinExistence type="predicted"/>
<name>A0A3B1DB46_9ZZZZ</name>
<accession>A0A3B1DB46</accession>
<organism evidence="1">
    <name type="scientific">hydrothermal vent metagenome</name>
    <dbReference type="NCBI Taxonomy" id="652676"/>
    <lineage>
        <taxon>unclassified sequences</taxon>
        <taxon>metagenomes</taxon>
        <taxon>ecological metagenomes</taxon>
    </lineage>
</organism>
<reference evidence="1" key="1">
    <citation type="submission" date="2018-06" db="EMBL/GenBank/DDBJ databases">
        <authorList>
            <person name="Zhirakovskaya E."/>
        </authorList>
    </citation>
    <scope>NUCLEOTIDE SEQUENCE</scope>
</reference>
<sequence>MEKEDARKLTTEAQEQLRRQAIRLRKR</sequence>
<dbReference type="EMBL" id="UOGF01000102">
    <property type="protein sequence ID" value="VAX33198.1"/>
    <property type="molecule type" value="Genomic_DNA"/>
</dbReference>
<feature type="non-terminal residue" evidence="1">
    <location>
        <position position="27"/>
    </location>
</feature>
<gene>
    <name evidence="1" type="ORF">MNBD_NITROSPIRAE01-1542</name>
</gene>
<protein>
    <submittedName>
        <fullName evidence="1">Uncharacterized protein</fullName>
    </submittedName>
</protein>
<dbReference type="AlphaFoldDB" id="A0A3B1DB46"/>